<evidence type="ECO:0000313" key="15">
    <source>
        <dbReference type="EMBL" id="PNW78518.1"/>
    </source>
</evidence>
<dbReference type="GO" id="GO:0046872">
    <property type="term" value="F:metal ion binding"/>
    <property type="evidence" value="ECO:0007669"/>
    <property type="project" value="UniProtKB-KW"/>
</dbReference>
<dbReference type="ExpressionAtlas" id="A0A2K3DDB1">
    <property type="expression patterns" value="baseline and differential"/>
</dbReference>
<evidence type="ECO:0000256" key="9">
    <source>
        <dbReference type="ARBA" id="ARBA00022801"/>
    </source>
</evidence>
<keyword evidence="8" id="KW-0547">Nucleotide-binding</keyword>
<name>A0A2K3DDB1_CHLRE</name>
<evidence type="ECO:0000256" key="13">
    <source>
        <dbReference type="SAM" id="MobiDB-lite"/>
    </source>
</evidence>
<feature type="compositionally biased region" description="Low complexity" evidence="13">
    <location>
        <begin position="396"/>
        <end position="406"/>
    </location>
</feature>
<organism evidence="15 16">
    <name type="scientific">Chlamydomonas reinhardtii</name>
    <name type="common">Chlamydomonas smithii</name>
    <dbReference type="NCBI Taxonomy" id="3055"/>
    <lineage>
        <taxon>Eukaryota</taxon>
        <taxon>Viridiplantae</taxon>
        <taxon>Chlorophyta</taxon>
        <taxon>core chlorophytes</taxon>
        <taxon>Chlorophyceae</taxon>
        <taxon>CS clade</taxon>
        <taxon>Chlamydomonadales</taxon>
        <taxon>Chlamydomonadaceae</taxon>
        <taxon>Chlamydomonas</taxon>
    </lineage>
</organism>
<evidence type="ECO:0000256" key="5">
    <source>
        <dbReference type="ARBA" id="ARBA00012762"/>
    </source>
</evidence>
<keyword evidence="16" id="KW-1185">Reference proteome</keyword>
<dbReference type="EMBL" id="CM008970">
    <property type="protein sequence ID" value="PNW78518.1"/>
    <property type="molecule type" value="Genomic_DNA"/>
</dbReference>
<feature type="compositionally biased region" description="Low complexity" evidence="13">
    <location>
        <begin position="348"/>
        <end position="364"/>
    </location>
</feature>
<protein>
    <recommendedName>
        <fullName evidence="5">GTP cyclohydrolase II</fullName>
        <ecNumber evidence="5">3.5.4.25</ecNumber>
    </recommendedName>
</protein>
<dbReference type="RefSeq" id="XP_042920937.1">
    <property type="nucleotide sequence ID" value="XM_043065697.1"/>
</dbReference>
<keyword evidence="11" id="KW-0342">GTP-binding</keyword>
<dbReference type="CDD" id="cd00641">
    <property type="entry name" value="GTP_cyclohydro2"/>
    <property type="match status" value="1"/>
</dbReference>
<evidence type="ECO:0000256" key="1">
    <source>
        <dbReference type="ARBA" id="ARBA00001947"/>
    </source>
</evidence>
<dbReference type="Pfam" id="PF00925">
    <property type="entry name" value="GTP_cyclohydro2"/>
    <property type="match status" value="1"/>
</dbReference>
<accession>A0A2K3DDB1</accession>
<dbReference type="PANTHER" id="PTHR21327">
    <property type="entry name" value="GTP CYCLOHYDROLASE II-RELATED"/>
    <property type="match status" value="1"/>
</dbReference>
<dbReference type="Proteomes" id="UP000006906">
    <property type="component" value="Chromosome 9"/>
</dbReference>
<gene>
    <name evidence="15" type="ORF">CHLRE_09g393900v5</name>
</gene>
<sequence>MASLERVASHRAASCSQIISPVRFGRWQSVVHVSRLDRRVALPSRVLVSAAAADVPQQGAPITSSTPYVPTAHQSIDEDNVLTSFIAETLLPTRHGKFRLRGYKHSTDGGATFTEPTAIVSGKVEGQEDVAVRVHDACFTSEVLGSLKCDCAEQLELALRMIQGAPPGIVIYLQQEGRGIGLANKIAAYSLQEQGLDTVDANRALGLPDDCREYTSVRNMLQDMGVKSIRLITNNPRKINTLTKLGIQVNGRIPCLVAAGAYNQGYLEAKRDRMAHMLPEEEALGSSLGGPEPAAAAAQRPNGAGVEAGELNGDFCFWDHSGEPTQERDMTGQVARDGSGSRGGRRSTGGSTSGTSTGGSSSTGATPTLQGPPAARRAQVPRQRPREAVAVRSMADDSSGAGSSSGEAPIFKAVATVYAKGGMDLPQGLAHGDNGRVVPVAAAPAGSSSGSDAGSS</sequence>
<evidence type="ECO:0000259" key="14">
    <source>
        <dbReference type="Pfam" id="PF00925"/>
    </source>
</evidence>
<dbReference type="NCBIfam" id="NF001591">
    <property type="entry name" value="PRK00393.1"/>
    <property type="match status" value="1"/>
</dbReference>
<comment type="cofactor">
    <cofactor evidence="1">
        <name>Zn(2+)</name>
        <dbReference type="ChEBI" id="CHEBI:29105"/>
    </cofactor>
</comment>
<evidence type="ECO:0000256" key="2">
    <source>
        <dbReference type="ARBA" id="ARBA00004853"/>
    </source>
</evidence>
<dbReference type="GO" id="GO:0005829">
    <property type="term" value="C:cytosol"/>
    <property type="evidence" value="ECO:0000318"/>
    <property type="project" value="GO_Central"/>
</dbReference>
<dbReference type="SUPFAM" id="SSF142695">
    <property type="entry name" value="RibA-like"/>
    <property type="match status" value="1"/>
</dbReference>
<dbReference type="PANTHER" id="PTHR21327:SF47">
    <property type="entry name" value="GTP CYCLOHYDROLASE II DOMAIN-CONTAINING PROTEIN"/>
    <property type="match status" value="1"/>
</dbReference>
<dbReference type="HAMAP" id="MF_00179">
    <property type="entry name" value="RibA"/>
    <property type="match status" value="1"/>
</dbReference>
<feature type="compositionally biased region" description="Low complexity" evidence="13">
    <location>
        <begin position="289"/>
        <end position="305"/>
    </location>
</feature>
<evidence type="ECO:0000256" key="12">
    <source>
        <dbReference type="ARBA" id="ARBA00049295"/>
    </source>
</evidence>
<comment type="pathway">
    <text evidence="2">Cofactor biosynthesis; riboflavin biosynthesis; 5-amino-6-(D-ribitylamino)uracil from GTP: step 1/4.</text>
</comment>
<evidence type="ECO:0000313" key="16">
    <source>
        <dbReference type="Proteomes" id="UP000006906"/>
    </source>
</evidence>
<evidence type="ECO:0000256" key="8">
    <source>
        <dbReference type="ARBA" id="ARBA00022741"/>
    </source>
</evidence>
<reference evidence="15 16" key="1">
    <citation type="journal article" date="2007" name="Science">
        <title>The Chlamydomonas genome reveals the evolution of key animal and plant functions.</title>
        <authorList>
            <person name="Merchant S.S."/>
            <person name="Prochnik S.E."/>
            <person name="Vallon O."/>
            <person name="Harris E.H."/>
            <person name="Karpowicz S.J."/>
            <person name="Witman G.B."/>
            <person name="Terry A."/>
            <person name="Salamov A."/>
            <person name="Fritz-Laylin L.K."/>
            <person name="Marechal-Drouard L."/>
            <person name="Marshall W.F."/>
            <person name="Qu L.H."/>
            <person name="Nelson D.R."/>
            <person name="Sanderfoot A.A."/>
            <person name="Spalding M.H."/>
            <person name="Kapitonov V.V."/>
            <person name="Ren Q."/>
            <person name="Ferris P."/>
            <person name="Lindquist E."/>
            <person name="Shapiro H."/>
            <person name="Lucas S.M."/>
            <person name="Grimwood J."/>
            <person name="Schmutz J."/>
            <person name="Cardol P."/>
            <person name="Cerutti H."/>
            <person name="Chanfreau G."/>
            <person name="Chen C.L."/>
            <person name="Cognat V."/>
            <person name="Croft M.T."/>
            <person name="Dent R."/>
            <person name="Dutcher S."/>
            <person name="Fernandez E."/>
            <person name="Fukuzawa H."/>
            <person name="Gonzalez-Ballester D."/>
            <person name="Gonzalez-Halphen D."/>
            <person name="Hallmann A."/>
            <person name="Hanikenne M."/>
            <person name="Hippler M."/>
            <person name="Inwood W."/>
            <person name="Jabbari K."/>
            <person name="Kalanon M."/>
            <person name="Kuras R."/>
            <person name="Lefebvre P.A."/>
            <person name="Lemaire S.D."/>
            <person name="Lobanov A.V."/>
            <person name="Lohr M."/>
            <person name="Manuell A."/>
            <person name="Meier I."/>
            <person name="Mets L."/>
            <person name="Mittag M."/>
            <person name="Mittelmeier T."/>
            <person name="Moroney J.V."/>
            <person name="Moseley J."/>
            <person name="Napoli C."/>
            <person name="Nedelcu A.M."/>
            <person name="Niyogi K."/>
            <person name="Novoselov S.V."/>
            <person name="Paulsen I.T."/>
            <person name="Pazour G."/>
            <person name="Purton S."/>
            <person name="Ral J.P."/>
            <person name="Riano-Pachon D.M."/>
            <person name="Riekhof W."/>
            <person name="Rymarquis L."/>
            <person name="Schroda M."/>
            <person name="Stern D."/>
            <person name="Umen J."/>
            <person name="Willows R."/>
            <person name="Wilson N."/>
            <person name="Zimmer S.L."/>
            <person name="Allmer J."/>
            <person name="Balk J."/>
            <person name="Bisova K."/>
            <person name="Chen C.J."/>
            <person name="Elias M."/>
            <person name="Gendler K."/>
            <person name="Hauser C."/>
            <person name="Lamb M.R."/>
            <person name="Ledford H."/>
            <person name="Long J.C."/>
            <person name="Minagawa J."/>
            <person name="Page M.D."/>
            <person name="Pan J."/>
            <person name="Pootakham W."/>
            <person name="Roje S."/>
            <person name="Rose A."/>
            <person name="Stahlberg E."/>
            <person name="Terauchi A.M."/>
            <person name="Yang P."/>
            <person name="Ball S."/>
            <person name="Bowler C."/>
            <person name="Dieckmann C.L."/>
            <person name="Gladyshev V.N."/>
            <person name="Green P."/>
            <person name="Jorgensen R."/>
            <person name="Mayfield S."/>
            <person name="Mueller-Roeber B."/>
            <person name="Rajamani S."/>
            <person name="Sayre R.T."/>
            <person name="Brokstein P."/>
            <person name="Dubchak I."/>
            <person name="Goodstein D."/>
            <person name="Hornick L."/>
            <person name="Huang Y.W."/>
            <person name="Jhaveri J."/>
            <person name="Luo Y."/>
            <person name="Martinez D."/>
            <person name="Ngau W.C."/>
            <person name="Otillar B."/>
            <person name="Poliakov A."/>
            <person name="Porter A."/>
            <person name="Szajkowski L."/>
            <person name="Werner G."/>
            <person name="Zhou K."/>
            <person name="Grigoriev I.V."/>
            <person name="Rokhsar D.S."/>
            <person name="Grossman A.R."/>
        </authorList>
    </citation>
    <scope>NUCLEOTIDE SEQUENCE [LARGE SCALE GENOMIC DNA]</scope>
    <source>
        <strain evidence="16">CC-503</strain>
    </source>
</reference>
<evidence type="ECO:0000256" key="11">
    <source>
        <dbReference type="ARBA" id="ARBA00023134"/>
    </source>
</evidence>
<evidence type="ECO:0000256" key="3">
    <source>
        <dbReference type="ARBA" id="ARBA00005520"/>
    </source>
</evidence>
<keyword evidence="9" id="KW-0378">Hydrolase</keyword>
<evidence type="ECO:0000256" key="10">
    <source>
        <dbReference type="ARBA" id="ARBA00022833"/>
    </source>
</evidence>
<dbReference type="FunFam" id="3.40.50.10990:FF:000001">
    <property type="entry name" value="Riboflavin biosynthesis protein RibBA"/>
    <property type="match status" value="1"/>
</dbReference>
<dbReference type="GO" id="GO:0009231">
    <property type="term" value="P:riboflavin biosynthetic process"/>
    <property type="evidence" value="ECO:0000318"/>
    <property type="project" value="GO_Central"/>
</dbReference>
<dbReference type="Gramene" id="PNW78518">
    <property type="protein sequence ID" value="PNW78518"/>
    <property type="gene ID" value="CHLRE_09g393900v5"/>
</dbReference>
<feature type="compositionally biased region" description="Low complexity" evidence="13">
    <location>
        <begin position="372"/>
        <end position="382"/>
    </location>
</feature>
<dbReference type="OrthoDB" id="60371at2759"/>
<feature type="compositionally biased region" description="Basic and acidic residues" evidence="13">
    <location>
        <begin position="320"/>
        <end position="330"/>
    </location>
</feature>
<dbReference type="EC" id="3.5.4.25" evidence="5"/>
<feature type="domain" description="GTP cyclohydrolase II" evidence="14">
    <location>
        <begin position="87"/>
        <end position="254"/>
    </location>
</feature>
<feature type="region of interest" description="Disordered" evidence="13">
    <location>
        <begin position="283"/>
        <end position="409"/>
    </location>
</feature>
<comment type="similarity">
    <text evidence="3">In the N-terminal section; belongs to the DHBP synthase family.</text>
</comment>
<dbReference type="GeneID" id="5720125"/>
<evidence type="ECO:0000256" key="4">
    <source>
        <dbReference type="ARBA" id="ARBA00008976"/>
    </source>
</evidence>
<evidence type="ECO:0000256" key="6">
    <source>
        <dbReference type="ARBA" id="ARBA00022619"/>
    </source>
</evidence>
<keyword evidence="10" id="KW-0862">Zinc</keyword>
<keyword evidence="7" id="KW-0479">Metal-binding</keyword>
<dbReference type="InParanoid" id="A0A2K3DDB1"/>
<dbReference type="InterPro" id="IPR032677">
    <property type="entry name" value="GTP_cyclohydro_II"/>
</dbReference>
<comment type="similarity">
    <text evidence="4">In the C-terminal section; belongs to the GTP cyclohydrolase II family.</text>
</comment>
<dbReference type="AlphaFoldDB" id="A0A2K3DDB1"/>
<dbReference type="STRING" id="3055.A0A2K3DDB1"/>
<evidence type="ECO:0000256" key="7">
    <source>
        <dbReference type="ARBA" id="ARBA00022723"/>
    </source>
</evidence>
<proteinExistence type="inferred from homology"/>
<dbReference type="GO" id="GO:0003935">
    <property type="term" value="F:GTP cyclohydrolase II activity"/>
    <property type="evidence" value="ECO:0007669"/>
    <property type="project" value="UniProtKB-EC"/>
</dbReference>
<dbReference type="InterPro" id="IPR000926">
    <property type="entry name" value="RibA"/>
</dbReference>
<dbReference type="InterPro" id="IPR036144">
    <property type="entry name" value="RibA-like_sf"/>
</dbReference>
<keyword evidence="6" id="KW-0686">Riboflavin biosynthesis</keyword>
<dbReference type="GO" id="GO:0005525">
    <property type="term" value="F:GTP binding"/>
    <property type="evidence" value="ECO:0007669"/>
    <property type="project" value="UniProtKB-KW"/>
</dbReference>
<dbReference type="NCBIfam" id="TIGR00505">
    <property type="entry name" value="ribA"/>
    <property type="match status" value="1"/>
</dbReference>
<dbReference type="Gene3D" id="3.40.50.10990">
    <property type="entry name" value="GTP cyclohydrolase II"/>
    <property type="match status" value="1"/>
</dbReference>
<dbReference type="GO" id="GO:0008686">
    <property type="term" value="F:3,4-dihydroxy-2-butanone-4-phosphate synthase activity"/>
    <property type="evidence" value="ECO:0000318"/>
    <property type="project" value="GO_Central"/>
</dbReference>
<comment type="catalytic activity">
    <reaction evidence="12">
        <text>GTP + 4 H2O = 2,5-diamino-6-hydroxy-4-(5-phosphoribosylamino)-pyrimidine + formate + 2 phosphate + 3 H(+)</text>
        <dbReference type="Rhea" id="RHEA:23704"/>
        <dbReference type="ChEBI" id="CHEBI:15377"/>
        <dbReference type="ChEBI" id="CHEBI:15378"/>
        <dbReference type="ChEBI" id="CHEBI:15740"/>
        <dbReference type="ChEBI" id="CHEBI:37565"/>
        <dbReference type="ChEBI" id="CHEBI:43474"/>
        <dbReference type="ChEBI" id="CHEBI:58614"/>
        <dbReference type="EC" id="3.5.4.25"/>
    </reaction>
</comment>